<protein>
    <recommendedName>
        <fullName evidence="4">Lipoprotein</fullName>
    </recommendedName>
</protein>
<evidence type="ECO:0000313" key="2">
    <source>
        <dbReference type="EMBL" id="QSQ12398.1"/>
    </source>
</evidence>
<dbReference type="RefSeq" id="WP_206714126.1">
    <property type="nucleotide sequence ID" value="NZ_CP071091.1"/>
</dbReference>
<proteinExistence type="predicted"/>
<sequence>MRPSRKLLWTTSAATLLALTAACGDDKSEPTCGEPLYGGEATDEAWRALVDAEARATANADVARLTSPQSGASYDASAAPPRWTWSSTLASAQPSPVPSSAFDTARTMLARVGEWVLPTAHAHLPPFTGDIYWVRVTIPGRTCPVEMLTSNLDWQLDAATWDTLKASAGQELSVQVISAYLLQNRITEGPYRLPQPVTLHVQKGTP</sequence>
<evidence type="ECO:0008006" key="4">
    <source>
        <dbReference type="Google" id="ProtNLM"/>
    </source>
</evidence>
<dbReference type="Proteomes" id="UP000663090">
    <property type="component" value="Chromosome"/>
</dbReference>
<dbReference type="PROSITE" id="PS51257">
    <property type="entry name" value="PROKAR_LIPOPROTEIN"/>
    <property type="match status" value="1"/>
</dbReference>
<reference evidence="2 3" key="1">
    <citation type="submission" date="2021-02" db="EMBL/GenBank/DDBJ databases">
        <title>De Novo genome assembly of isolated myxobacteria.</title>
        <authorList>
            <person name="Stevens D.C."/>
        </authorList>
    </citation>
    <scope>NUCLEOTIDE SEQUENCE [LARGE SCALE GENOMIC DNA]</scope>
    <source>
        <strain evidence="2 3">SCHIC003</strain>
    </source>
</reference>
<keyword evidence="3" id="KW-1185">Reference proteome</keyword>
<evidence type="ECO:0000256" key="1">
    <source>
        <dbReference type="SAM" id="SignalP"/>
    </source>
</evidence>
<accession>A0ABX7N7Q5</accession>
<gene>
    <name evidence="2" type="ORF">JY572_29125</name>
</gene>
<keyword evidence="1" id="KW-0732">Signal</keyword>
<name>A0ABX7N7Q5_9BACT</name>
<feature type="chain" id="PRO_5045304732" description="Lipoprotein" evidence="1">
    <location>
        <begin position="25"/>
        <end position="206"/>
    </location>
</feature>
<evidence type="ECO:0000313" key="3">
    <source>
        <dbReference type="Proteomes" id="UP000663090"/>
    </source>
</evidence>
<dbReference type="EMBL" id="CP071091">
    <property type="protein sequence ID" value="QSQ12398.1"/>
    <property type="molecule type" value="Genomic_DNA"/>
</dbReference>
<organism evidence="2 3">
    <name type="scientific">Myxococcus landrumensis</name>
    <dbReference type="NCBI Taxonomy" id="2813577"/>
    <lineage>
        <taxon>Bacteria</taxon>
        <taxon>Pseudomonadati</taxon>
        <taxon>Myxococcota</taxon>
        <taxon>Myxococcia</taxon>
        <taxon>Myxococcales</taxon>
        <taxon>Cystobacterineae</taxon>
        <taxon>Myxococcaceae</taxon>
        <taxon>Myxococcus</taxon>
    </lineage>
</organism>
<feature type="signal peptide" evidence="1">
    <location>
        <begin position="1"/>
        <end position="24"/>
    </location>
</feature>